<dbReference type="AlphaFoldDB" id="A0A1G7UNT7"/>
<evidence type="ECO:0000256" key="5">
    <source>
        <dbReference type="ARBA" id="ARBA00022692"/>
    </source>
</evidence>
<protein>
    <submittedName>
        <fullName evidence="9">4-azaleucine resistance probable transporter AzlC</fullName>
    </submittedName>
</protein>
<keyword evidence="10" id="KW-1185">Reference proteome</keyword>
<dbReference type="RefSeq" id="WP_090290370.1">
    <property type="nucleotide sequence ID" value="NZ_FNCK01000011.1"/>
</dbReference>
<dbReference type="EMBL" id="FNCK01000011">
    <property type="protein sequence ID" value="SDG49147.1"/>
    <property type="molecule type" value="Genomic_DNA"/>
</dbReference>
<evidence type="ECO:0000313" key="10">
    <source>
        <dbReference type="Proteomes" id="UP000199708"/>
    </source>
</evidence>
<feature type="transmembrane region" description="Helical" evidence="8">
    <location>
        <begin position="187"/>
        <end position="220"/>
    </location>
</feature>
<organism evidence="9 10">
    <name type="scientific">Facklamia miroungae</name>
    <dbReference type="NCBI Taxonomy" id="120956"/>
    <lineage>
        <taxon>Bacteria</taxon>
        <taxon>Bacillati</taxon>
        <taxon>Bacillota</taxon>
        <taxon>Bacilli</taxon>
        <taxon>Lactobacillales</taxon>
        <taxon>Aerococcaceae</taxon>
        <taxon>Facklamia</taxon>
    </lineage>
</organism>
<keyword evidence="7 8" id="KW-0472">Membrane</keyword>
<evidence type="ECO:0000313" key="9">
    <source>
        <dbReference type="EMBL" id="SDG49147.1"/>
    </source>
</evidence>
<evidence type="ECO:0000256" key="3">
    <source>
        <dbReference type="ARBA" id="ARBA00022448"/>
    </source>
</evidence>
<keyword evidence="3" id="KW-0813">Transport</keyword>
<dbReference type="Proteomes" id="UP000199708">
    <property type="component" value="Unassembled WGS sequence"/>
</dbReference>
<dbReference type="STRING" id="120956.SAMN05421791_11115"/>
<gene>
    <name evidence="9" type="ORF">SAMN05421791_11115</name>
</gene>
<dbReference type="PANTHER" id="PTHR34979">
    <property type="entry name" value="INNER MEMBRANE PROTEIN YGAZ"/>
    <property type="match status" value="1"/>
</dbReference>
<evidence type="ECO:0000256" key="1">
    <source>
        <dbReference type="ARBA" id="ARBA00004651"/>
    </source>
</evidence>
<evidence type="ECO:0000256" key="7">
    <source>
        <dbReference type="ARBA" id="ARBA00023136"/>
    </source>
</evidence>
<dbReference type="GO" id="GO:1903785">
    <property type="term" value="P:L-valine transmembrane transport"/>
    <property type="evidence" value="ECO:0007669"/>
    <property type="project" value="TreeGrafter"/>
</dbReference>
<accession>A0A1G7UNT7</accession>
<dbReference type="Pfam" id="PF03591">
    <property type="entry name" value="AzlC"/>
    <property type="match status" value="1"/>
</dbReference>
<evidence type="ECO:0000256" key="4">
    <source>
        <dbReference type="ARBA" id="ARBA00022475"/>
    </source>
</evidence>
<feature type="transmembrane region" description="Helical" evidence="8">
    <location>
        <begin position="67"/>
        <end position="86"/>
    </location>
</feature>
<dbReference type="GO" id="GO:0005886">
    <property type="term" value="C:plasma membrane"/>
    <property type="evidence" value="ECO:0007669"/>
    <property type="project" value="UniProtKB-SubCell"/>
</dbReference>
<feature type="transmembrane region" description="Helical" evidence="8">
    <location>
        <begin position="154"/>
        <end position="175"/>
    </location>
</feature>
<evidence type="ECO:0000256" key="8">
    <source>
        <dbReference type="SAM" id="Phobius"/>
    </source>
</evidence>
<keyword evidence="6 8" id="KW-1133">Transmembrane helix</keyword>
<proteinExistence type="inferred from homology"/>
<feature type="transmembrane region" description="Helical" evidence="8">
    <location>
        <begin position="129"/>
        <end position="148"/>
    </location>
</feature>
<keyword evidence="4" id="KW-1003">Cell membrane</keyword>
<feature type="transmembrane region" description="Helical" evidence="8">
    <location>
        <begin position="38"/>
        <end position="61"/>
    </location>
</feature>
<dbReference type="PANTHER" id="PTHR34979:SF1">
    <property type="entry name" value="INNER MEMBRANE PROTEIN YGAZ"/>
    <property type="match status" value="1"/>
</dbReference>
<comment type="similarity">
    <text evidence="2">Belongs to the AzlC family.</text>
</comment>
<dbReference type="InterPro" id="IPR011606">
    <property type="entry name" value="Brnchd-chn_aa_trnsp_permease"/>
</dbReference>
<feature type="transmembrane region" description="Helical" evidence="8">
    <location>
        <begin position="12"/>
        <end position="31"/>
    </location>
</feature>
<name>A0A1G7UNT7_9LACT</name>
<reference evidence="9 10" key="1">
    <citation type="submission" date="2016-10" db="EMBL/GenBank/DDBJ databases">
        <authorList>
            <person name="de Groot N.N."/>
        </authorList>
    </citation>
    <scope>NUCLEOTIDE SEQUENCE [LARGE SCALE GENOMIC DNA]</scope>
    <source>
        <strain evidence="9 10">ATCC BAA-466</strain>
    </source>
</reference>
<evidence type="ECO:0000256" key="6">
    <source>
        <dbReference type="ARBA" id="ARBA00022989"/>
    </source>
</evidence>
<keyword evidence="5 8" id="KW-0812">Transmembrane</keyword>
<evidence type="ECO:0000256" key="2">
    <source>
        <dbReference type="ARBA" id="ARBA00010735"/>
    </source>
</evidence>
<dbReference type="OrthoDB" id="3181706at2"/>
<comment type="subcellular location">
    <subcellularLocation>
        <location evidence="1">Cell membrane</location>
        <topology evidence="1">Multi-pass membrane protein</topology>
    </subcellularLocation>
</comment>
<sequence length="232" mass="26428">MNKKYWAYAFEKTLPIGLVYLMLALGFGIMMQAKGFSWIWALCLSLFVYSGSIQFLAPVILSSGTGFFDTFILTFMVNFRLLFYGISQLERYKHIKGWRKIYLIHGLTDETFALVSTDQLPEGIDREKYSLYVTLLNHMYWISGSILGNLAGDLLPFSTEGIDFALTALFFVVVLNQWEATNNHKPALLGVMSGFFFFIIFGPDNFMLPSMLVVIAFLLIENRLKGGHPDYV</sequence>